<reference evidence="2" key="1">
    <citation type="journal article" date="2018" name="BMC Genomics">
        <title>Genomic insights into host adaptation between the wheat stripe rust pathogen (Puccinia striiformis f. sp. tritici) and the barley stripe rust pathogen (Puccinia striiformis f. sp. hordei).</title>
        <authorList>
            <person name="Xia C."/>
            <person name="Wang M."/>
            <person name="Yin C."/>
            <person name="Cornejo O.E."/>
            <person name="Hulbert S.H."/>
            <person name="Chen X."/>
        </authorList>
    </citation>
    <scope>NUCLEOTIDE SEQUENCE [LARGE SCALE GENOMIC DNA]</scope>
    <source>
        <strain evidence="2">93-210</strain>
    </source>
</reference>
<sequence length="110" mass="11640">MADAEEDVFEDAAEQPDESAHSDDGGLDSEGLVGEEDAGKEEEPDLRRSRRLKNAEELLHSGDSGSDSEGSAGEEDAGTEEEPGPRRSRRLRTAGDSSLKRQAGGGAARQ</sequence>
<gene>
    <name evidence="1" type="ORF">MJO28_004043</name>
</gene>
<dbReference type="EMBL" id="CM045868">
    <property type="protein sequence ID" value="KAI7956948.1"/>
    <property type="molecule type" value="Genomic_DNA"/>
</dbReference>
<reference evidence="1 2" key="3">
    <citation type="journal article" date="2022" name="Microbiol. Spectr.">
        <title>Folding features and dynamics of 3D genome architecture in plant fungal pathogens.</title>
        <authorList>
            <person name="Xia C."/>
        </authorList>
    </citation>
    <scope>NUCLEOTIDE SEQUENCE [LARGE SCALE GENOMIC DNA]</scope>
    <source>
        <strain evidence="1 2">93-210</strain>
    </source>
</reference>
<dbReference type="Proteomes" id="UP001060170">
    <property type="component" value="Chromosome 4"/>
</dbReference>
<accession>A0ACC0EPY1</accession>
<organism evidence="1 2">
    <name type="scientific">Puccinia striiformis f. sp. tritici</name>
    <dbReference type="NCBI Taxonomy" id="168172"/>
    <lineage>
        <taxon>Eukaryota</taxon>
        <taxon>Fungi</taxon>
        <taxon>Dikarya</taxon>
        <taxon>Basidiomycota</taxon>
        <taxon>Pucciniomycotina</taxon>
        <taxon>Pucciniomycetes</taxon>
        <taxon>Pucciniales</taxon>
        <taxon>Pucciniaceae</taxon>
        <taxon>Puccinia</taxon>
    </lineage>
</organism>
<reference evidence="2" key="2">
    <citation type="journal article" date="2018" name="Mol. Plant Microbe Interact.">
        <title>Genome sequence resources for the wheat stripe rust pathogen (Puccinia striiformis f. sp. tritici) and the barley stripe rust pathogen (Puccinia striiformis f. sp. hordei).</title>
        <authorList>
            <person name="Xia C."/>
            <person name="Wang M."/>
            <person name="Yin C."/>
            <person name="Cornejo O.E."/>
            <person name="Hulbert S.H."/>
            <person name="Chen X."/>
        </authorList>
    </citation>
    <scope>NUCLEOTIDE SEQUENCE [LARGE SCALE GENOMIC DNA]</scope>
    <source>
        <strain evidence="2">93-210</strain>
    </source>
</reference>
<evidence type="ECO:0000313" key="1">
    <source>
        <dbReference type="EMBL" id="KAI7956948.1"/>
    </source>
</evidence>
<protein>
    <submittedName>
        <fullName evidence="1">Uncharacterized protein</fullName>
    </submittedName>
</protein>
<keyword evidence="2" id="KW-1185">Reference proteome</keyword>
<comment type="caution">
    <text evidence="1">The sequence shown here is derived from an EMBL/GenBank/DDBJ whole genome shotgun (WGS) entry which is preliminary data.</text>
</comment>
<name>A0ACC0EPY1_9BASI</name>
<proteinExistence type="predicted"/>
<evidence type="ECO:0000313" key="2">
    <source>
        <dbReference type="Proteomes" id="UP001060170"/>
    </source>
</evidence>